<dbReference type="RefSeq" id="WP_097097843.1">
    <property type="nucleotide sequence ID" value="NZ_OCMY01000002.1"/>
</dbReference>
<sequence length="189" mass="20337">MSNLLQLTPVSCVLPQGETRLVTLAAMPDGHLYVAEEPTVSLHIAVSCLVQPAAGDRVRVIADGNAYWVLDLLLCADPGRALAIQTAHDSLHIDASTLTLRAQQTMTLEAPALSLISRTGNWIAERLNQIAEKVQVRCKSSERLVSEIESIEAGHISHTAKTSYRIDGELTSLNGRTVLKIDGGQVHVG</sequence>
<dbReference type="AlphaFoldDB" id="A0A286DLZ4"/>
<organism evidence="1 2">
    <name type="scientific">Candidatus Pantoea floridensis</name>
    <dbReference type="NCBI Taxonomy" id="1938870"/>
    <lineage>
        <taxon>Bacteria</taxon>
        <taxon>Pseudomonadati</taxon>
        <taxon>Pseudomonadota</taxon>
        <taxon>Gammaproteobacteria</taxon>
        <taxon>Enterobacterales</taxon>
        <taxon>Erwiniaceae</taxon>
        <taxon>Pantoea</taxon>
    </lineage>
</organism>
<accession>A0A286DLZ4</accession>
<keyword evidence="2" id="KW-1185">Reference proteome</keyword>
<dbReference type="Proteomes" id="UP000219271">
    <property type="component" value="Unassembled WGS sequence"/>
</dbReference>
<reference evidence="2" key="1">
    <citation type="submission" date="2017-09" db="EMBL/GenBank/DDBJ databases">
        <authorList>
            <person name="Varghese N."/>
            <person name="Submissions S."/>
        </authorList>
    </citation>
    <scope>NUCLEOTIDE SEQUENCE [LARGE SCALE GENOMIC DNA]</scope>
    <source>
        <strain evidence="2">JKS000234</strain>
    </source>
</reference>
<evidence type="ECO:0000313" key="1">
    <source>
        <dbReference type="EMBL" id="SOD59666.1"/>
    </source>
</evidence>
<name>A0A286DLZ4_9GAMM</name>
<dbReference type="OrthoDB" id="6119047at2"/>
<evidence type="ECO:0008006" key="3">
    <source>
        <dbReference type="Google" id="ProtNLM"/>
    </source>
</evidence>
<dbReference type="Pfam" id="PF12059">
    <property type="entry name" value="DUF3540"/>
    <property type="match status" value="1"/>
</dbReference>
<evidence type="ECO:0000313" key="2">
    <source>
        <dbReference type="Proteomes" id="UP000219271"/>
    </source>
</evidence>
<proteinExistence type="predicted"/>
<dbReference type="InterPro" id="IPR021927">
    <property type="entry name" value="DUF3540"/>
</dbReference>
<gene>
    <name evidence="1" type="ORF">SAMN06273570_4371</name>
</gene>
<protein>
    <recommendedName>
        <fullName evidence="3">DUF3540 domain-containing protein</fullName>
    </recommendedName>
</protein>
<dbReference type="EMBL" id="OCMY01000002">
    <property type="protein sequence ID" value="SOD59666.1"/>
    <property type="molecule type" value="Genomic_DNA"/>
</dbReference>